<keyword evidence="1" id="KW-1133">Transmembrane helix</keyword>
<dbReference type="EMBL" id="VNFK01000007">
    <property type="protein sequence ID" value="TVU62844.1"/>
    <property type="molecule type" value="Genomic_DNA"/>
</dbReference>
<keyword evidence="1" id="KW-0472">Membrane</keyword>
<gene>
    <name evidence="2" type="ORF">FQP90_11500</name>
</gene>
<organism evidence="2 3">
    <name type="scientific">Paenarthrobacter nitroguajacolicus</name>
    <name type="common">Arthrobacter nitroguajacolicus</name>
    <dbReference type="NCBI Taxonomy" id="211146"/>
    <lineage>
        <taxon>Bacteria</taxon>
        <taxon>Bacillati</taxon>
        <taxon>Actinomycetota</taxon>
        <taxon>Actinomycetes</taxon>
        <taxon>Micrococcales</taxon>
        <taxon>Micrococcaceae</taxon>
        <taxon>Paenarthrobacter</taxon>
    </lineage>
</organism>
<dbReference type="AlphaFoldDB" id="A0A558H142"/>
<dbReference type="RefSeq" id="WP_144650292.1">
    <property type="nucleotide sequence ID" value="NZ_VNFK01000007.1"/>
</dbReference>
<sequence length="156" mass="17148">MSQEPWTDEDEYSLAVRRPSSDWRYGAKDRVVLDGKGLAVGIAVAHLTFCIFWAFHSLGWALILFIYSLLPAWVVGAVVGSLVGLALRRVRNQWLHVAAFFTVGLLMCLPFGGLSATGPLLFSLSIALAAGVGRLAIWRLVVTNEQPSWENPLSHK</sequence>
<comment type="caution">
    <text evidence="2">The sequence shown here is derived from an EMBL/GenBank/DDBJ whole genome shotgun (WGS) entry which is preliminary data.</text>
</comment>
<evidence type="ECO:0000313" key="3">
    <source>
        <dbReference type="Proteomes" id="UP000316500"/>
    </source>
</evidence>
<protein>
    <submittedName>
        <fullName evidence="2">Uncharacterized protein</fullName>
    </submittedName>
</protein>
<feature type="transmembrane region" description="Helical" evidence="1">
    <location>
        <begin position="94"/>
        <end position="114"/>
    </location>
</feature>
<evidence type="ECO:0000256" key="1">
    <source>
        <dbReference type="SAM" id="Phobius"/>
    </source>
</evidence>
<accession>A0A558H142</accession>
<feature type="transmembrane region" description="Helical" evidence="1">
    <location>
        <begin position="61"/>
        <end position="87"/>
    </location>
</feature>
<reference evidence="2 3" key="1">
    <citation type="submission" date="2019-07" db="EMBL/GenBank/DDBJ databases">
        <title>Diversity of Bacteria from Kongsfjorden, Arctic.</title>
        <authorList>
            <person name="Yu Y."/>
        </authorList>
    </citation>
    <scope>NUCLEOTIDE SEQUENCE [LARGE SCALE GENOMIC DNA]</scope>
    <source>
        <strain evidence="2 3">SM1928</strain>
    </source>
</reference>
<feature type="transmembrane region" description="Helical" evidence="1">
    <location>
        <begin position="120"/>
        <end position="141"/>
    </location>
</feature>
<proteinExistence type="predicted"/>
<feature type="transmembrane region" description="Helical" evidence="1">
    <location>
        <begin position="37"/>
        <end position="55"/>
    </location>
</feature>
<keyword evidence="1" id="KW-0812">Transmembrane</keyword>
<dbReference type="Proteomes" id="UP000316500">
    <property type="component" value="Unassembled WGS sequence"/>
</dbReference>
<name>A0A558H142_PAENT</name>
<evidence type="ECO:0000313" key="2">
    <source>
        <dbReference type="EMBL" id="TVU62844.1"/>
    </source>
</evidence>
<dbReference type="OrthoDB" id="4947244at2"/>